<feature type="region of interest" description="Disordered" evidence="1">
    <location>
        <begin position="1"/>
        <end position="37"/>
    </location>
</feature>
<evidence type="ECO:0000313" key="2">
    <source>
        <dbReference type="EMBL" id="URD92839.1"/>
    </source>
</evidence>
<accession>A0A9E7FAQ4</accession>
<dbReference type="Proteomes" id="UP001055439">
    <property type="component" value="Chromosome 3"/>
</dbReference>
<dbReference type="EMBL" id="CP097505">
    <property type="protein sequence ID" value="URD92839.1"/>
    <property type="molecule type" value="Genomic_DNA"/>
</dbReference>
<proteinExistence type="predicted"/>
<name>A0A9E7FAQ4_9LILI</name>
<gene>
    <name evidence="2" type="ORF">MUK42_32802</name>
</gene>
<feature type="compositionally biased region" description="Basic residues" evidence="1">
    <location>
        <begin position="19"/>
        <end position="30"/>
    </location>
</feature>
<evidence type="ECO:0000256" key="1">
    <source>
        <dbReference type="SAM" id="MobiDB-lite"/>
    </source>
</evidence>
<organism evidence="2 3">
    <name type="scientific">Musa troglodytarum</name>
    <name type="common">fe'i banana</name>
    <dbReference type="NCBI Taxonomy" id="320322"/>
    <lineage>
        <taxon>Eukaryota</taxon>
        <taxon>Viridiplantae</taxon>
        <taxon>Streptophyta</taxon>
        <taxon>Embryophyta</taxon>
        <taxon>Tracheophyta</taxon>
        <taxon>Spermatophyta</taxon>
        <taxon>Magnoliopsida</taxon>
        <taxon>Liliopsida</taxon>
        <taxon>Zingiberales</taxon>
        <taxon>Musaceae</taxon>
        <taxon>Musa</taxon>
    </lineage>
</organism>
<protein>
    <submittedName>
        <fullName evidence="2">Uncharacterized protein</fullName>
    </submittedName>
</protein>
<evidence type="ECO:0000313" key="3">
    <source>
        <dbReference type="Proteomes" id="UP001055439"/>
    </source>
</evidence>
<reference evidence="2" key="1">
    <citation type="submission" date="2022-05" db="EMBL/GenBank/DDBJ databases">
        <title>The Musa troglodytarum L. genome provides insights into the mechanism of non-climacteric behaviour and enrichment of carotenoids.</title>
        <authorList>
            <person name="Wang J."/>
        </authorList>
    </citation>
    <scope>NUCLEOTIDE SEQUENCE</scope>
    <source>
        <tissue evidence="2">Leaf</tissue>
    </source>
</reference>
<keyword evidence="3" id="KW-1185">Reference proteome</keyword>
<dbReference type="AlphaFoldDB" id="A0A9E7FAQ4"/>
<sequence length="99" mass="11154">MVASSGFHGSTCSGLRGSGTRRWRRSRWSRRGYPTAPLQVPSYQNLMSCMVLMPHHNLVDVGNGFLLLNQVEFEPSPSDFVVLLSFTLPPKDSNIWPIY</sequence>